<dbReference type="Proteomes" id="UP000078541">
    <property type="component" value="Unassembled WGS sequence"/>
</dbReference>
<name>A0A195F3Z5_9HYME</name>
<reference evidence="1 2" key="1">
    <citation type="submission" date="2016-03" db="EMBL/GenBank/DDBJ databases">
        <title>Trachymyrmex septentrionalis WGS genome.</title>
        <authorList>
            <person name="Nygaard S."/>
            <person name="Hu H."/>
            <person name="Boomsma J."/>
            <person name="Zhang G."/>
        </authorList>
    </citation>
    <scope>NUCLEOTIDE SEQUENCE [LARGE SCALE GENOMIC DNA]</scope>
    <source>
        <strain evidence="1">Tsep2-gDNA-1</strain>
        <tissue evidence="1">Whole body</tissue>
    </source>
</reference>
<accession>A0A195F3Z5</accession>
<organism evidence="1 2">
    <name type="scientific">Trachymyrmex septentrionalis</name>
    <dbReference type="NCBI Taxonomy" id="34720"/>
    <lineage>
        <taxon>Eukaryota</taxon>
        <taxon>Metazoa</taxon>
        <taxon>Ecdysozoa</taxon>
        <taxon>Arthropoda</taxon>
        <taxon>Hexapoda</taxon>
        <taxon>Insecta</taxon>
        <taxon>Pterygota</taxon>
        <taxon>Neoptera</taxon>
        <taxon>Endopterygota</taxon>
        <taxon>Hymenoptera</taxon>
        <taxon>Apocrita</taxon>
        <taxon>Aculeata</taxon>
        <taxon>Formicoidea</taxon>
        <taxon>Formicidae</taxon>
        <taxon>Myrmicinae</taxon>
        <taxon>Trachymyrmex</taxon>
    </lineage>
</organism>
<proteinExistence type="predicted"/>
<evidence type="ECO:0000313" key="1">
    <source>
        <dbReference type="EMBL" id="KYN35116.1"/>
    </source>
</evidence>
<gene>
    <name evidence="1" type="ORF">ALC56_10587</name>
</gene>
<evidence type="ECO:0000313" key="2">
    <source>
        <dbReference type="Proteomes" id="UP000078541"/>
    </source>
</evidence>
<dbReference type="AlphaFoldDB" id="A0A195F3Z5"/>
<sequence length="80" mass="9509">MRLQRNLRKSISPARKKYARKKTIRTSELIQRAQDLILEDPEISIRKLTAVLKENYLNVRHIVEEDLKYTSSNIPQIYGR</sequence>
<keyword evidence="2" id="KW-1185">Reference proteome</keyword>
<dbReference type="EMBL" id="KQ981826">
    <property type="protein sequence ID" value="KYN35116.1"/>
    <property type="molecule type" value="Genomic_DNA"/>
</dbReference>
<protein>
    <submittedName>
        <fullName evidence="1">Uncharacterized protein</fullName>
    </submittedName>
</protein>